<dbReference type="RefSeq" id="WP_209524369.1">
    <property type="nucleotide sequence ID" value="NZ_JAEEGA010000001.1"/>
</dbReference>
<gene>
    <name evidence="3" type="ORF">I6N95_00450</name>
</gene>
<feature type="compositionally biased region" description="Polar residues" evidence="1">
    <location>
        <begin position="13"/>
        <end position="32"/>
    </location>
</feature>
<dbReference type="Proteomes" id="UP000674938">
    <property type="component" value="Unassembled WGS sequence"/>
</dbReference>
<evidence type="ECO:0000313" key="3">
    <source>
        <dbReference type="EMBL" id="MBP1039464.1"/>
    </source>
</evidence>
<keyword evidence="4" id="KW-1185">Reference proteome</keyword>
<keyword evidence="2" id="KW-0812">Transmembrane</keyword>
<comment type="caution">
    <text evidence="3">The sequence shown here is derived from an EMBL/GenBank/DDBJ whole genome shotgun (WGS) entry which is preliminary data.</text>
</comment>
<evidence type="ECO:0000256" key="2">
    <source>
        <dbReference type="SAM" id="Phobius"/>
    </source>
</evidence>
<sequence length="240" mass="27054">MDKLTDKQEELNESSQTITEESLEGQTDTETSVEMGDSGVEQLATDLDDEYETEEEQGRPYLLIALSGVAVILLVTMGLLFYRYYPLNSKIAGTWTGEAVGAEYKIENNKDNSTFTMLNANGTNGMDMVFKSKLTKEAANEYFVTDTKVFIQLNYEKLGAETVQSFVENEDMFTVVLDDKKTMLLAYTKAGVEYSFGDKDLDTLFKYVLRDFKWSKMGGDTLNLRNDLFASGGISFKREK</sequence>
<reference evidence="3" key="1">
    <citation type="submission" date="2020-12" db="EMBL/GenBank/DDBJ databases">
        <title>Vagococcus allomyrinae sp. nov. and Enterococcus lavae sp. nov., isolated from the larvae of Allomyrina dichotoma.</title>
        <authorList>
            <person name="Lee S.D."/>
        </authorList>
    </citation>
    <scope>NUCLEOTIDE SEQUENCE</scope>
    <source>
        <strain evidence="3">BWB3-3</strain>
    </source>
</reference>
<accession>A0A940STA6</accession>
<feature type="compositionally biased region" description="Basic and acidic residues" evidence="1">
    <location>
        <begin position="1"/>
        <end position="10"/>
    </location>
</feature>
<protein>
    <submittedName>
        <fullName evidence="3">Uncharacterized protein</fullName>
    </submittedName>
</protein>
<evidence type="ECO:0000313" key="4">
    <source>
        <dbReference type="Proteomes" id="UP000674938"/>
    </source>
</evidence>
<dbReference type="EMBL" id="JAEEGA010000001">
    <property type="protein sequence ID" value="MBP1039464.1"/>
    <property type="molecule type" value="Genomic_DNA"/>
</dbReference>
<feature type="transmembrane region" description="Helical" evidence="2">
    <location>
        <begin position="61"/>
        <end position="82"/>
    </location>
</feature>
<evidence type="ECO:0000256" key="1">
    <source>
        <dbReference type="SAM" id="MobiDB-lite"/>
    </source>
</evidence>
<name>A0A940STA6_9ENTE</name>
<feature type="region of interest" description="Disordered" evidence="1">
    <location>
        <begin position="1"/>
        <end position="41"/>
    </location>
</feature>
<organism evidence="3 4">
    <name type="scientific">Vagococcus allomyrinae</name>
    <dbReference type="NCBI Taxonomy" id="2794353"/>
    <lineage>
        <taxon>Bacteria</taxon>
        <taxon>Bacillati</taxon>
        <taxon>Bacillota</taxon>
        <taxon>Bacilli</taxon>
        <taxon>Lactobacillales</taxon>
        <taxon>Enterococcaceae</taxon>
        <taxon>Vagococcus</taxon>
    </lineage>
</organism>
<dbReference type="AlphaFoldDB" id="A0A940STA6"/>
<keyword evidence="2" id="KW-0472">Membrane</keyword>
<keyword evidence="2" id="KW-1133">Transmembrane helix</keyword>
<proteinExistence type="predicted"/>